<accession>A0AAU9XU03</accession>
<dbReference type="GO" id="GO:0005829">
    <property type="term" value="C:cytosol"/>
    <property type="evidence" value="ECO:0007669"/>
    <property type="project" value="TreeGrafter"/>
</dbReference>
<evidence type="ECO:0000256" key="4">
    <source>
        <dbReference type="ARBA" id="ARBA00022741"/>
    </source>
</evidence>
<dbReference type="InterPro" id="IPR032675">
    <property type="entry name" value="LRR_dom_sf"/>
</dbReference>
<dbReference type="InterPro" id="IPR041249">
    <property type="entry name" value="HEPN_DZIP3"/>
</dbReference>
<dbReference type="Pfam" id="PF13516">
    <property type="entry name" value="LRR_6"/>
    <property type="match status" value="14"/>
</dbReference>
<dbReference type="GO" id="GO:0005634">
    <property type="term" value="C:nucleus"/>
    <property type="evidence" value="ECO:0007669"/>
    <property type="project" value="TreeGrafter"/>
</dbReference>
<dbReference type="GO" id="GO:0005096">
    <property type="term" value="F:GTPase activator activity"/>
    <property type="evidence" value="ECO:0007669"/>
    <property type="project" value="UniProtKB-KW"/>
</dbReference>
<dbReference type="SMART" id="SM00368">
    <property type="entry name" value="LRR_RI"/>
    <property type="match status" value="15"/>
</dbReference>
<evidence type="ECO:0000256" key="2">
    <source>
        <dbReference type="ARBA" id="ARBA00022614"/>
    </source>
</evidence>
<dbReference type="AlphaFoldDB" id="A0AAU9XU03"/>
<dbReference type="Pfam" id="PF05729">
    <property type="entry name" value="NACHT"/>
    <property type="match status" value="1"/>
</dbReference>
<feature type="domain" description="NACHT" evidence="6">
    <location>
        <begin position="412"/>
        <end position="533"/>
    </location>
</feature>
<dbReference type="PANTHER" id="PTHR24113:SF12">
    <property type="entry name" value="RAN GTPASE-ACTIVATING PROTEIN 1"/>
    <property type="match status" value="1"/>
</dbReference>
<keyword evidence="1" id="KW-0343">GTPase activation</keyword>
<dbReference type="InterPro" id="IPR007111">
    <property type="entry name" value="NACHT_NTPase"/>
</dbReference>
<dbReference type="CDD" id="cd00116">
    <property type="entry name" value="LRR_RI"/>
    <property type="match status" value="1"/>
</dbReference>
<dbReference type="EMBL" id="CALNXJ010000065">
    <property type="protein sequence ID" value="CAH3157724.1"/>
    <property type="molecule type" value="Genomic_DNA"/>
</dbReference>
<dbReference type="PANTHER" id="PTHR24113">
    <property type="entry name" value="RAN GTPASE-ACTIVATING PROTEIN 1"/>
    <property type="match status" value="1"/>
</dbReference>
<gene>
    <name evidence="7" type="ORF">PMEA_00030112</name>
</gene>
<dbReference type="InterPro" id="IPR027417">
    <property type="entry name" value="P-loop_NTPase"/>
</dbReference>
<dbReference type="GO" id="GO:0005524">
    <property type="term" value="F:ATP binding"/>
    <property type="evidence" value="ECO:0007669"/>
    <property type="project" value="UniProtKB-KW"/>
</dbReference>
<keyword evidence="3" id="KW-0677">Repeat</keyword>
<evidence type="ECO:0000259" key="6">
    <source>
        <dbReference type="PROSITE" id="PS50837"/>
    </source>
</evidence>
<comment type="caution">
    <text evidence="7">The sequence shown here is derived from an EMBL/GenBank/DDBJ whole genome shotgun (WGS) entry which is preliminary data.</text>
</comment>
<dbReference type="GO" id="GO:0031267">
    <property type="term" value="F:small GTPase binding"/>
    <property type="evidence" value="ECO:0007669"/>
    <property type="project" value="TreeGrafter"/>
</dbReference>
<keyword evidence="8" id="KW-1185">Reference proteome</keyword>
<reference evidence="7 8" key="1">
    <citation type="submission" date="2022-05" db="EMBL/GenBank/DDBJ databases">
        <authorList>
            <consortium name="Genoscope - CEA"/>
            <person name="William W."/>
        </authorList>
    </citation>
    <scope>NUCLEOTIDE SEQUENCE [LARGE SCALE GENOMIC DNA]</scope>
</reference>
<dbReference type="SUPFAM" id="SSF52047">
    <property type="entry name" value="RNI-like"/>
    <property type="match status" value="2"/>
</dbReference>
<organism evidence="7 8">
    <name type="scientific">Pocillopora meandrina</name>
    <dbReference type="NCBI Taxonomy" id="46732"/>
    <lineage>
        <taxon>Eukaryota</taxon>
        <taxon>Metazoa</taxon>
        <taxon>Cnidaria</taxon>
        <taxon>Anthozoa</taxon>
        <taxon>Hexacorallia</taxon>
        <taxon>Scleractinia</taxon>
        <taxon>Astrocoeniina</taxon>
        <taxon>Pocilloporidae</taxon>
        <taxon>Pocillopora</taxon>
    </lineage>
</organism>
<dbReference type="Proteomes" id="UP001159428">
    <property type="component" value="Unassembled WGS sequence"/>
</dbReference>
<evidence type="ECO:0000256" key="5">
    <source>
        <dbReference type="ARBA" id="ARBA00022840"/>
    </source>
</evidence>
<keyword evidence="2" id="KW-0433">Leucine-rich repeat</keyword>
<dbReference type="Pfam" id="PF18738">
    <property type="entry name" value="HEPN_DZIP3"/>
    <property type="match status" value="1"/>
</dbReference>
<name>A0AAU9XU03_9CNID</name>
<keyword evidence="4" id="KW-0547">Nucleotide-binding</keyword>
<dbReference type="Gene3D" id="3.80.10.10">
    <property type="entry name" value="Ribonuclease Inhibitor"/>
    <property type="match status" value="5"/>
</dbReference>
<dbReference type="GO" id="GO:0006913">
    <property type="term" value="P:nucleocytoplasmic transport"/>
    <property type="evidence" value="ECO:0007669"/>
    <property type="project" value="TreeGrafter"/>
</dbReference>
<evidence type="ECO:0000256" key="3">
    <source>
        <dbReference type="ARBA" id="ARBA00022737"/>
    </source>
</evidence>
<keyword evidence="5" id="KW-0067">ATP-binding</keyword>
<dbReference type="InterPro" id="IPR001611">
    <property type="entry name" value="Leu-rich_rpt"/>
</dbReference>
<evidence type="ECO:0000313" key="8">
    <source>
        <dbReference type="Proteomes" id="UP001159428"/>
    </source>
</evidence>
<sequence length="1264" mass="139751">MATASPPFASTKETTNYARLCRLLVDVGSEALRFTFDNIHPPATLHTVLSSTSPHYSTLQSLYTGSKKVLSPTQWGNLFPAHSAASSKAFDVTLLTVLLRNICGLSPPALGWDNLPPAKSISIADDIARVKYYRNTLYGHATKASVDDASFTTYWLEIREALVRLGGAKFKADIDNLEIESMDPNNEEHYRELMRQWKVNDDNIKEKLDEIEGKKINECFDKTKQVLKQRVCSSNPQSFVFVECSEPSNRMPCNENKEEGQSTVVHKEKNVYSNTRKIHAFNENWSTIIAVCKRVINSCGPLFNMIYSFNKIYSNISFQTNDQSGTFKCARSRCKTCIFDPDDIIDVIKQLYKTREGWLAPFPWCEDFQFRLGEIFIRLKVVRRKKTRGTVTEKGIKVSSLFDPHEECSKPRTVLIEGEPGVGKTTYCKYFVYKWASRKQKPEEFLSRYKAVLLLKCRDIKSDLWNAIDEQLLTRDIQEGVRKEFFQFIRDNQSHILLLLDGLDELPSSKLPIFSEILEGRVLPKCHIVATARQEVGIKVRKSCDTLLEIEGFTKKHTRKFIVKYFKTRADLAEKLWKRMLHDDHLKEMAANPLNTALLCLLCEEFEGILSEKRADLYLEIIQCVLRRYRKRKGLSETEDDLKDVYKSQLKRLGSIALNGLRDDNLNVEESKLRDDGSDLPELGFLSVQPSGSKLRPGLHYAFLHKSFQQCFAAFYICCQIQDQEITCDELVSDSKYLNELKEVLFFACSILAVQCPEQAMALVTSLIGQVDKYGDNGVYVVLEAIKESTREQSDAHLELARCFGRGFQLQSIDIKSGRALGKAITTSLAEAVKVNMTLTTLKLNFNDMGDNGAISLASGIKVNRTLTVLELMNNSIGDAGVTSIAEAIKINKSLTDLKVGFNDIGDIGAASIAEAIRVNSSLTLLELYCNRIGDAGVICIADAIKVNKALTDLQLSNNDIGDAGAASIAEAIKVNKTLTSLELNCNDIGNAGATSIAEAVKFNQALTVLELSSNDIGDAGATSIAETVKFNKTLSVLVLSNCGICDTGAILIAEAMKVNKTLTVLEMSNNDIGDVGVAAIAEAIEINQALKELGLWKNSFGYTGVTSIAEAIKVNNTLVALELSSSGIGDADATSIAEAIKVNKTLIDLELSNNAIGDAGATSIAEAIKVNEALTELKMSFNNIADTGATSLAESIKVNKTLTVLKLSNNRIGDAGVESFAEAIKVNKTLEYLNLMENHFGDAGTTFIVEAMKVNKVLATISF</sequence>
<dbReference type="PROSITE" id="PS50837">
    <property type="entry name" value="NACHT"/>
    <property type="match status" value="1"/>
</dbReference>
<evidence type="ECO:0000256" key="1">
    <source>
        <dbReference type="ARBA" id="ARBA00022468"/>
    </source>
</evidence>
<proteinExistence type="predicted"/>
<dbReference type="GO" id="GO:0048471">
    <property type="term" value="C:perinuclear region of cytoplasm"/>
    <property type="evidence" value="ECO:0007669"/>
    <property type="project" value="TreeGrafter"/>
</dbReference>
<protein>
    <recommendedName>
        <fullName evidence="6">NACHT domain-containing protein</fullName>
    </recommendedName>
</protein>
<dbReference type="InterPro" id="IPR027038">
    <property type="entry name" value="RanGap"/>
</dbReference>
<dbReference type="SUPFAM" id="SSF52540">
    <property type="entry name" value="P-loop containing nucleoside triphosphate hydrolases"/>
    <property type="match status" value="1"/>
</dbReference>
<evidence type="ECO:0000313" key="7">
    <source>
        <dbReference type="EMBL" id="CAH3157724.1"/>
    </source>
</evidence>
<dbReference type="Gene3D" id="3.40.50.300">
    <property type="entry name" value="P-loop containing nucleotide triphosphate hydrolases"/>
    <property type="match status" value="1"/>
</dbReference>